<sequence>MFPNLKTFENVGNVNMTFQVTEPTNFIVLHSKELNLSRISIIEDDIREIPVLQHLEYPKHEQLYIKIDENFLPNLKYKLWIEFQKELEEGLEGFYLSSYTTSDGKK</sequence>
<dbReference type="GO" id="GO:0008270">
    <property type="term" value="F:zinc ion binding"/>
    <property type="evidence" value="ECO:0007669"/>
    <property type="project" value="TreeGrafter"/>
</dbReference>
<feature type="non-terminal residue" evidence="2">
    <location>
        <position position="106"/>
    </location>
</feature>
<protein>
    <submittedName>
        <fullName evidence="2">Endoplasmic reticulum aminopeptidase 2</fullName>
    </submittedName>
</protein>
<dbReference type="InterPro" id="IPR050344">
    <property type="entry name" value="Peptidase_M1_aminopeptidases"/>
</dbReference>
<dbReference type="GO" id="GO:0043171">
    <property type="term" value="P:peptide catabolic process"/>
    <property type="evidence" value="ECO:0007669"/>
    <property type="project" value="TreeGrafter"/>
</dbReference>
<keyword evidence="2" id="KW-0378">Hydrolase</keyword>
<gene>
    <name evidence="2" type="ORF">X975_14199</name>
</gene>
<keyword evidence="2" id="KW-0031">Aminopeptidase</keyword>
<dbReference type="InterPro" id="IPR042097">
    <property type="entry name" value="Aminopeptidase_N-like_N_sf"/>
</dbReference>
<dbReference type="EMBL" id="KK122252">
    <property type="protein sequence ID" value="KFM82321.1"/>
    <property type="molecule type" value="Genomic_DNA"/>
</dbReference>
<dbReference type="GO" id="GO:0005737">
    <property type="term" value="C:cytoplasm"/>
    <property type="evidence" value="ECO:0007669"/>
    <property type="project" value="TreeGrafter"/>
</dbReference>
<dbReference type="GO" id="GO:0016020">
    <property type="term" value="C:membrane"/>
    <property type="evidence" value="ECO:0007669"/>
    <property type="project" value="TreeGrafter"/>
</dbReference>
<keyword evidence="3" id="KW-1185">Reference proteome</keyword>
<dbReference type="SUPFAM" id="SSF63737">
    <property type="entry name" value="Leukotriene A4 hydrolase N-terminal domain"/>
    <property type="match status" value="1"/>
</dbReference>
<reference evidence="2 3" key="1">
    <citation type="submission" date="2013-11" db="EMBL/GenBank/DDBJ databases">
        <title>Genome sequencing of Stegodyphus mimosarum.</title>
        <authorList>
            <person name="Bechsgaard J."/>
        </authorList>
    </citation>
    <scope>NUCLEOTIDE SEQUENCE [LARGE SCALE GENOMIC DNA]</scope>
</reference>
<dbReference type="Gene3D" id="2.60.40.1730">
    <property type="entry name" value="tricorn interacting facor f3 domain"/>
    <property type="match status" value="1"/>
</dbReference>
<dbReference type="InterPro" id="IPR045357">
    <property type="entry name" value="Aminopeptidase_N-like_N"/>
</dbReference>
<dbReference type="GO" id="GO:0006508">
    <property type="term" value="P:proteolysis"/>
    <property type="evidence" value="ECO:0007669"/>
    <property type="project" value="TreeGrafter"/>
</dbReference>
<dbReference type="OrthoDB" id="6750768at2759"/>
<evidence type="ECO:0000313" key="2">
    <source>
        <dbReference type="EMBL" id="KFM82321.1"/>
    </source>
</evidence>
<organism evidence="2 3">
    <name type="scientific">Stegodyphus mimosarum</name>
    <name type="common">African social velvet spider</name>
    <dbReference type="NCBI Taxonomy" id="407821"/>
    <lineage>
        <taxon>Eukaryota</taxon>
        <taxon>Metazoa</taxon>
        <taxon>Ecdysozoa</taxon>
        <taxon>Arthropoda</taxon>
        <taxon>Chelicerata</taxon>
        <taxon>Arachnida</taxon>
        <taxon>Araneae</taxon>
        <taxon>Araneomorphae</taxon>
        <taxon>Entelegynae</taxon>
        <taxon>Eresoidea</taxon>
        <taxon>Eresidae</taxon>
        <taxon>Stegodyphus</taxon>
    </lineage>
</organism>
<dbReference type="GO" id="GO:0042277">
    <property type="term" value="F:peptide binding"/>
    <property type="evidence" value="ECO:0007669"/>
    <property type="project" value="TreeGrafter"/>
</dbReference>
<keyword evidence="2" id="KW-0645">Protease</keyword>
<evidence type="ECO:0000259" key="1">
    <source>
        <dbReference type="Pfam" id="PF17900"/>
    </source>
</evidence>
<dbReference type="STRING" id="407821.A0A087UY82"/>
<dbReference type="Proteomes" id="UP000054359">
    <property type="component" value="Unassembled WGS sequence"/>
</dbReference>
<accession>A0A087UY82</accession>
<dbReference type="PANTHER" id="PTHR11533:SF299">
    <property type="entry name" value="AMINOPEPTIDASE"/>
    <property type="match status" value="1"/>
</dbReference>
<proteinExistence type="predicted"/>
<name>A0A087UY82_STEMI</name>
<dbReference type="AlphaFoldDB" id="A0A087UY82"/>
<dbReference type="PANTHER" id="PTHR11533">
    <property type="entry name" value="PROTEASE M1 ZINC METALLOPROTEASE"/>
    <property type="match status" value="1"/>
</dbReference>
<evidence type="ECO:0000313" key="3">
    <source>
        <dbReference type="Proteomes" id="UP000054359"/>
    </source>
</evidence>
<dbReference type="GO" id="GO:0005615">
    <property type="term" value="C:extracellular space"/>
    <property type="evidence" value="ECO:0007669"/>
    <property type="project" value="TreeGrafter"/>
</dbReference>
<dbReference type="Pfam" id="PF17900">
    <property type="entry name" value="Peptidase_M1_N"/>
    <property type="match status" value="1"/>
</dbReference>
<dbReference type="GO" id="GO:0070006">
    <property type="term" value="F:metalloaminopeptidase activity"/>
    <property type="evidence" value="ECO:0007669"/>
    <property type="project" value="TreeGrafter"/>
</dbReference>
<feature type="domain" description="Aminopeptidase N-like N-terminal" evidence="1">
    <location>
        <begin position="3"/>
        <end position="106"/>
    </location>
</feature>